<dbReference type="PANTHER" id="PTHR45740:SF2">
    <property type="entry name" value="POLY [ADP-RIBOSE] POLYMERASE"/>
    <property type="match status" value="1"/>
</dbReference>
<dbReference type="Pfam" id="PF01094">
    <property type="entry name" value="ANF_receptor"/>
    <property type="match status" value="1"/>
</dbReference>
<feature type="transmembrane region" description="Helical" evidence="12">
    <location>
        <begin position="477"/>
        <end position="500"/>
    </location>
</feature>
<dbReference type="InterPro" id="IPR012317">
    <property type="entry name" value="Poly(ADP-ribose)pol_cat_dom"/>
</dbReference>
<dbReference type="InterPro" id="IPR000337">
    <property type="entry name" value="GPCR_3"/>
</dbReference>
<feature type="domain" description="WWE" evidence="14">
    <location>
        <begin position="799"/>
        <end position="884"/>
    </location>
</feature>
<keyword evidence="5 12" id="KW-0472">Membrane</keyword>
<dbReference type="GO" id="GO:0016020">
    <property type="term" value="C:membrane"/>
    <property type="evidence" value="ECO:0007669"/>
    <property type="project" value="UniProtKB-SubCell"/>
</dbReference>
<dbReference type="SUPFAM" id="SSF56399">
    <property type="entry name" value="ADP-ribosylation"/>
    <property type="match status" value="1"/>
</dbReference>
<dbReference type="PRINTS" id="PR00248">
    <property type="entry name" value="GPCRMGR"/>
</dbReference>
<evidence type="ECO:0000256" key="5">
    <source>
        <dbReference type="ARBA" id="ARBA00023136"/>
    </source>
</evidence>
<keyword evidence="7" id="KW-0325">Glycoprotein</keyword>
<evidence type="ECO:0000256" key="13">
    <source>
        <dbReference type="SAM" id="SignalP"/>
    </source>
</evidence>
<dbReference type="AlphaFoldDB" id="A0A7S2I1X7"/>
<dbReference type="InterPro" id="IPR004170">
    <property type="entry name" value="WWE_dom"/>
</dbReference>
<evidence type="ECO:0000256" key="11">
    <source>
        <dbReference type="SAM" id="Coils"/>
    </source>
</evidence>
<keyword evidence="10" id="KW-0808">Transferase</keyword>
<evidence type="ECO:0000256" key="9">
    <source>
        <dbReference type="ARBA" id="ARBA00024347"/>
    </source>
</evidence>
<comment type="subcellular location">
    <subcellularLocation>
        <location evidence="2">Membrane</location>
        <topology evidence="2">Multi-pass membrane protein</topology>
    </subcellularLocation>
    <subcellularLocation>
        <location evidence="1">Nucleus</location>
    </subcellularLocation>
</comment>
<keyword evidence="3 12" id="KW-0812">Transmembrane</keyword>
<reference evidence="16" key="1">
    <citation type="submission" date="2021-01" db="EMBL/GenBank/DDBJ databases">
        <authorList>
            <person name="Corre E."/>
            <person name="Pelletier E."/>
            <person name="Niang G."/>
            <person name="Scheremetjew M."/>
            <person name="Finn R."/>
            <person name="Kale V."/>
            <person name="Holt S."/>
            <person name="Cochrane G."/>
            <person name="Meng A."/>
            <person name="Brown T."/>
            <person name="Cohen L."/>
        </authorList>
    </citation>
    <scope>NUCLEOTIDE SEQUENCE</scope>
    <source>
        <strain evidence="16">CCMP826</strain>
    </source>
</reference>
<dbReference type="SUPFAM" id="SSF53822">
    <property type="entry name" value="Periplasmic binding protein-like I"/>
    <property type="match status" value="1"/>
</dbReference>
<dbReference type="Gene3D" id="3.30.720.50">
    <property type="match status" value="1"/>
</dbReference>
<dbReference type="InterPro" id="IPR028082">
    <property type="entry name" value="Peripla_BP_I"/>
</dbReference>
<dbReference type="GO" id="GO:0003950">
    <property type="term" value="F:NAD+ poly-ADP-ribosyltransferase activity"/>
    <property type="evidence" value="ECO:0007669"/>
    <property type="project" value="UniProtKB-UniRule"/>
</dbReference>
<dbReference type="GO" id="GO:0004930">
    <property type="term" value="F:G protein-coupled receptor activity"/>
    <property type="evidence" value="ECO:0007669"/>
    <property type="project" value="InterPro"/>
</dbReference>
<evidence type="ECO:0000256" key="7">
    <source>
        <dbReference type="ARBA" id="ARBA00023180"/>
    </source>
</evidence>
<dbReference type="InterPro" id="IPR037197">
    <property type="entry name" value="WWE_dom_sf"/>
</dbReference>
<evidence type="ECO:0000259" key="14">
    <source>
        <dbReference type="PROSITE" id="PS50918"/>
    </source>
</evidence>
<comment type="similarity">
    <text evidence="9">Belongs to the ARTD/PARP family.</text>
</comment>
<protein>
    <recommendedName>
        <fullName evidence="10">Poly [ADP-ribose] polymerase</fullName>
        <shortName evidence="10">PARP</shortName>
        <ecNumber evidence="10">2.4.2.-</ecNumber>
    </recommendedName>
</protein>
<name>A0A7S2I1X7_9STRA</name>
<gene>
    <name evidence="16" type="ORF">HTAM1171_LOCUS9087</name>
</gene>
<keyword evidence="6" id="KW-0675">Receptor</keyword>
<organism evidence="16">
    <name type="scientific">Helicotheca tamesis</name>
    <dbReference type="NCBI Taxonomy" id="374047"/>
    <lineage>
        <taxon>Eukaryota</taxon>
        <taxon>Sar</taxon>
        <taxon>Stramenopiles</taxon>
        <taxon>Ochrophyta</taxon>
        <taxon>Bacillariophyta</taxon>
        <taxon>Mediophyceae</taxon>
        <taxon>Lithodesmiophycidae</taxon>
        <taxon>Lithodesmiales</taxon>
        <taxon>Lithodesmiaceae</taxon>
        <taxon>Helicotheca</taxon>
    </lineage>
</organism>
<dbReference type="PROSITE" id="PS51059">
    <property type="entry name" value="PARP_CATALYTIC"/>
    <property type="match status" value="1"/>
</dbReference>
<dbReference type="Gene3D" id="3.40.50.2300">
    <property type="match status" value="2"/>
</dbReference>
<evidence type="ECO:0000256" key="3">
    <source>
        <dbReference type="ARBA" id="ARBA00022692"/>
    </source>
</evidence>
<feature type="domain" description="PARP catalytic" evidence="15">
    <location>
        <begin position="555"/>
        <end position="775"/>
    </location>
</feature>
<evidence type="ECO:0000256" key="1">
    <source>
        <dbReference type="ARBA" id="ARBA00004123"/>
    </source>
</evidence>
<dbReference type="Pfam" id="PF02825">
    <property type="entry name" value="WWE"/>
    <property type="match status" value="1"/>
</dbReference>
<evidence type="ECO:0000313" key="16">
    <source>
        <dbReference type="EMBL" id="CAD9506723.1"/>
    </source>
</evidence>
<feature type="coiled-coil region" evidence="11">
    <location>
        <begin position="506"/>
        <end position="557"/>
    </location>
</feature>
<dbReference type="GO" id="GO:1990404">
    <property type="term" value="F:NAD+-protein mono-ADP-ribosyltransferase activity"/>
    <property type="evidence" value="ECO:0007669"/>
    <property type="project" value="TreeGrafter"/>
</dbReference>
<keyword evidence="13" id="KW-0732">Signal</keyword>
<dbReference type="InterPro" id="IPR051712">
    <property type="entry name" value="ARTD-AVP"/>
</dbReference>
<keyword evidence="4 12" id="KW-1133">Transmembrane helix</keyword>
<evidence type="ECO:0000256" key="8">
    <source>
        <dbReference type="ARBA" id="ARBA00023242"/>
    </source>
</evidence>
<dbReference type="PROSITE" id="PS50918">
    <property type="entry name" value="WWE"/>
    <property type="match status" value="1"/>
</dbReference>
<dbReference type="SUPFAM" id="SSF117839">
    <property type="entry name" value="WWE domain"/>
    <property type="match status" value="1"/>
</dbReference>
<dbReference type="EMBL" id="HBGV01014770">
    <property type="protein sequence ID" value="CAD9506723.1"/>
    <property type="molecule type" value="Transcribed_RNA"/>
</dbReference>
<proteinExistence type="inferred from homology"/>
<dbReference type="Gene3D" id="3.90.228.10">
    <property type="match status" value="1"/>
</dbReference>
<evidence type="ECO:0000256" key="10">
    <source>
        <dbReference type="RuleBase" id="RU362114"/>
    </source>
</evidence>
<dbReference type="GO" id="GO:0005634">
    <property type="term" value="C:nucleus"/>
    <property type="evidence" value="ECO:0007669"/>
    <property type="project" value="UniProtKB-SubCell"/>
</dbReference>
<keyword evidence="10" id="KW-0328">Glycosyltransferase</keyword>
<feature type="chain" id="PRO_5030976509" description="Poly [ADP-ribose] polymerase" evidence="13">
    <location>
        <begin position="20"/>
        <end position="888"/>
    </location>
</feature>
<dbReference type="PANTHER" id="PTHR45740">
    <property type="entry name" value="POLY [ADP-RIBOSE] POLYMERASE"/>
    <property type="match status" value="1"/>
</dbReference>
<accession>A0A7S2I1X7</accession>
<keyword evidence="10" id="KW-0520">NAD</keyword>
<evidence type="ECO:0000259" key="15">
    <source>
        <dbReference type="PROSITE" id="PS51059"/>
    </source>
</evidence>
<keyword evidence="11" id="KW-0175">Coiled coil</keyword>
<sequence>MKDGNLGSLWLMGTFLVIASTHQRHYATNASNITCGPGTKFNNYTETCQCDSATCQTSDFDTSKVYIAGIFDMLGFDWGQEIFDFTLRLLNDHNDGWHDDILNDGTEIIGTVADAGCDPGMSLPAYWDLKTNWGQPLHGVIGCRCSGATMAVARVAGLENVPVVSMASSSAQLSDVEDFPSFYRLVGADDARGQVGALVTLLQSFGWDRVSVISTDNQYTKDLAASFGNTWTGDIAHQHTVSIKPDGTVDESSVDQALDGVPVDDPRTNSRIIVLLAHHQHSFAILQQAQQRNFQPDTVFVGTAAWAGRFFGNDTNWMPDTPGYIGVVPYRNRDWEYDEFFRRLKEEQMRMGRDMMEELPDYAAETMVDSILALAKALSLVPRQDRYDGKKVLEELKTVNFQGVSGHVSFSPEGDRADPLYSVVNMAHKGKEWNYVGVVSSQSNSANYTLEDICWAEIGCQHSKAPSDKYPVPPTKLAAWAIAVMTIISVLVVALAVKYWRSHQKKKQLKSSISEMQKKMDAMKNIDSELLDLDKQVEDAKRRQASLILKRADLQEMPLTWSDSDETLVEVTPEDDQYWSVQNKLKETMDDAWISKIWRVQNTSLWTYYSFHKDRLTRIGIDHNERHVWHGTSSLDPSIIYNDQQDGFMMQFSNKGFWGRGIYFADKSSYSNSYSYKPSNQDQSERPGSAQGEREMFLAKLLVGNEIYMNRDESQAKAEECKRLTVPPADQHSGLKYNTVTGNTGGSQVWIVYENGRAYPDYLIRYYRGRRDSSRTPFKKREEAMRKSKKSIFEQALPEFKSIIAVPAPSNKVTWEYFDNGWKPYAKAAQTELEATYQAFIGTNNTGNHIVRVQGSEWTYEVDIRTMNQTNIEHSNRTKRDVRRNVAL</sequence>
<evidence type="ECO:0000256" key="2">
    <source>
        <dbReference type="ARBA" id="ARBA00004141"/>
    </source>
</evidence>
<keyword evidence="8" id="KW-0539">Nucleus</keyword>
<evidence type="ECO:0000256" key="4">
    <source>
        <dbReference type="ARBA" id="ARBA00022989"/>
    </source>
</evidence>
<evidence type="ECO:0000256" key="6">
    <source>
        <dbReference type="ARBA" id="ARBA00023170"/>
    </source>
</evidence>
<evidence type="ECO:0000256" key="12">
    <source>
        <dbReference type="SAM" id="Phobius"/>
    </source>
</evidence>
<dbReference type="Pfam" id="PF00644">
    <property type="entry name" value="PARP"/>
    <property type="match status" value="1"/>
</dbReference>
<feature type="signal peptide" evidence="13">
    <location>
        <begin position="1"/>
        <end position="19"/>
    </location>
</feature>
<dbReference type="InterPro" id="IPR001828">
    <property type="entry name" value="ANF_lig-bd_rcpt"/>
</dbReference>
<dbReference type="EC" id="2.4.2.-" evidence="10"/>